<dbReference type="SUPFAM" id="SSF52047">
    <property type="entry name" value="RNI-like"/>
    <property type="match status" value="1"/>
</dbReference>
<keyword evidence="2" id="KW-1185">Reference proteome</keyword>
<dbReference type="Gene3D" id="3.80.10.10">
    <property type="entry name" value="Ribonuclease Inhibitor"/>
    <property type="match status" value="1"/>
</dbReference>
<evidence type="ECO:0000313" key="2">
    <source>
        <dbReference type="Proteomes" id="UP001218188"/>
    </source>
</evidence>
<organism evidence="1 2">
    <name type="scientific">Mycena alexandri</name>
    <dbReference type="NCBI Taxonomy" id="1745969"/>
    <lineage>
        <taxon>Eukaryota</taxon>
        <taxon>Fungi</taxon>
        <taxon>Dikarya</taxon>
        <taxon>Basidiomycota</taxon>
        <taxon>Agaricomycotina</taxon>
        <taxon>Agaricomycetes</taxon>
        <taxon>Agaricomycetidae</taxon>
        <taxon>Agaricales</taxon>
        <taxon>Marasmiineae</taxon>
        <taxon>Mycenaceae</taxon>
        <taxon>Mycena</taxon>
    </lineage>
</organism>
<dbReference type="InterPro" id="IPR032675">
    <property type="entry name" value="LRR_dom_sf"/>
</dbReference>
<name>A0AAD6WUJ9_9AGAR</name>
<sequence>MSFTVPPHDTSTPTWRQSQRDHLTEICDTISQLDCDFHSDVPEFLDADRRRIMAVVSSFSYDVTTIPVEIISRIFVHCLPTDGRVRPSPHRAPLLLAQICRRWREIALGTVQLWCSFDFTLQSTPTPNGRTRRAPMVREPSHAGMCALHRAWCHRANGYPLSVTLRCSIRRYGLPTDFLITVATFAPQWERMELALPNFLSSAPDIARFAARIGGPFPALSTLALSIGNLPYVIEQTLGMYQNLPQLRDFRLSYGLALSRVPIGGAPLTSLELQTEVSLGDCNATLQRFPSLLHLGLLHIDFDLPTASDLGPLPPLKSLTLDIGGCRFLALVTLPHLRHLNYSIYAGDDIDTLVAFLGRSACSLTHLALRIHTVIEDLFLLQCLQLLPLLEDLHIEYRHGGARTLCNHLQSLDIVPQLRTLSFSELAPYGYTYPPLVQMLQARRRVRTASAGAQRLSSFDLGLAFSKGMLPYRPDAEKLRRLVEGGLRLRIHGPGFECPEGQYIDEQLEFPRPHPSVA</sequence>
<comment type="caution">
    <text evidence="1">The sequence shown here is derived from an EMBL/GenBank/DDBJ whole genome shotgun (WGS) entry which is preliminary data.</text>
</comment>
<accession>A0AAD6WUJ9</accession>
<evidence type="ECO:0008006" key="3">
    <source>
        <dbReference type="Google" id="ProtNLM"/>
    </source>
</evidence>
<proteinExistence type="predicted"/>
<dbReference type="EMBL" id="JARJCM010000228">
    <property type="protein sequence ID" value="KAJ7021534.1"/>
    <property type="molecule type" value="Genomic_DNA"/>
</dbReference>
<protein>
    <recommendedName>
        <fullName evidence="3">F-box domain-containing protein</fullName>
    </recommendedName>
</protein>
<dbReference type="AlphaFoldDB" id="A0AAD6WUJ9"/>
<reference evidence="1" key="1">
    <citation type="submission" date="2023-03" db="EMBL/GenBank/DDBJ databases">
        <title>Massive genome expansion in bonnet fungi (Mycena s.s.) driven by repeated elements and novel gene families across ecological guilds.</title>
        <authorList>
            <consortium name="Lawrence Berkeley National Laboratory"/>
            <person name="Harder C.B."/>
            <person name="Miyauchi S."/>
            <person name="Viragh M."/>
            <person name="Kuo A."/>
            <person name="Thoen E."/>
            <person name="Andreopoulos B."/>
            <person name="Lu D."/>
            <person name="Skrede I."/>
            <person name="Drula E."/>
            <person name="Henrissat B."/>
            <person name="Morin E."/>
            <person name="Kohler A."/>
            <person name="Barry K."/>
            <person name="LaButti K."/>
            <person name="Morin E."/>
            <person name="Salamov A."/>
            <person name="Lipzen A."/>
            <person name="Mereny Z."/>
            <person name="Hegedus B."/>
            <person name="Baldrian P."/>
            <person name="Stursova M."/>
            <person name="Weitz H."/>
            <person name="Taylor A."/>
            <person name="Grigoriev I.V."/>
            <person name="Nagy L.G."/>
            <person name="Martin F."/>
            <person name="Kauserud H."/>
        </authorList>
    </citation>
    <scope>NUCLEOTIDE SEQUENCE</scope>
    <source>
        <strain evidence="1">CBHHK200</strain>
    </source>
</reference>
<gene>
    <name evidence="1" type="ORF">C8F04DRAFT_1140431</name>
</gene>
<dbReference type="Proteomes" id="UP001218188">
    <property type="component" value="Unassembled WGS sequence"/>
</dbReference>
<evidence type="ECO:0000313" key="1">
    <source>
        <dbReference type="EMBL" id="KAJ7021534.1"/>
    </source>
</evidence>